<evidence type="ECO:0000313" key="2">
    <source>
        <dbReference type="Proteomes" id="UP000242146"/>
    </source>
</evidence>
<organism evidence="1 2">
    <name type="scientific">Hesseltinella vesiculosa</name>
    <dbReference type="NCBI Taxonomy" id="101127"/>
    <lineage>
        <taxon>Eukaryota</taxon>
        <taxon>Fungi</taxon>
        <taxon>Fungi incertae sedis</taxon>
        <taxon>Mucoromycota</taxon>
        <taxon>Mucoromycotina</taxon>
        <taxon>Mucoromycetes</taxon>
        <taxon>Mucorales</taxon>
        <taxon>Cunninghamellaceae</taxon>
        <taxon>Hesseltinella</taxon>
    </lineage>
</organism>
<reference evidence="1 2" key="1">
    <citation type="submission" date="2016-07" db="EMBL/GenBank/DDBJ databases">
        <title>Pervasive Adenine N6-methylation of Active Genes in Fungi.</title>
        <authorList>
            <consortium name="DOE Joint Genome Institute"/>
            <person name="Mondo S.J."/>
            <person name="Dannebaum R.O."/>
            <person name="Kuo R.C."/>
            <person name="Labutti K."/>
            <person name="Haridas S."/>
            <person name="Kuo A."/>
            <person name="Salamov A."/>
            <person name="Ahrendt S.R."/>
            <person name="Lipzen A."/>
            <person name="Sullivan W."/>
            <person name="Andreopoulos W.B."/>
            <person name="Clum A."/>
            <person name="Lindquist E."/>
            <person name="Daum C."/>
            <person name="Ramamoorthy G.K."/>
            <person name="Gryganskyi A."/>
            <person name="Culley D."/>
            <person name="Magnuson J.K."/>
            <person name="James T.Y."/>
            <person name="O'Malley M.A."/>
            <person name="Stajich J.E."/>
            <person name="Spatafora J.W."/>
            <person name="Visel A."/>
            <person name="Grigoriev I.V."/>
        </authorList>
    </citation>
    <scope>NUCLEOTIDE SEQUENCE [LARGE SCALE GENOMIC DNA]</scope>
    <source>
        <strain evidence="1 2">NRRL 3301</strain>
    </source>
</reference>
<dbReference type="OrthoDB" id="2401469at2759"/>
<name>A0A1X2GT34_9FUNG</name>
<accession>A0A1X2GT34</accession>
<dbReference type="Proteomes" id="UP000242146">
    <property type="component" value="Unassembled WGS sequence"/>
</dbReference>
<protein>
    <recommendedName>
        <fullName evidence="3">SWIM-type domain-containing protein</fullName>
    </recommendedName>
</protein>
<dbReference type="EMBL" id="MCGT01000004">
    <property type="protein sequence ID" value="ORX60631.1"/>
    <property type="molecule type" value="Genomic_DNA"/>
</dbReference>
<gene>
    <name evidence="1" type="ORF">DM01DRAFT_1397755</name>
</gene>
<proteinExistence type="predicted"/>
<evidence type="ECO:0000313" key="1">
    <source>
        <dbReference type="EMBL" id="ORX60631.1"/>
    </source>
</evidence>
<comment type="caution">
    <text evidence="1">The sequence shown here is derived from an EMBL/GenBank/DDBJ whole genome shotgun (WGS) entry which is preliminary data.</text>
</comment>
<sequence>MGNDFRNEWAVLASSTVPDDSFSLYEVDTARWIGGCPYFIHSRSLLCKHLVHRCLVMGNSMGHLTPRRYVIMRNPFPPYVRLVPSTLPDLARSPPVDFSAIPSPPTLPSPTTSPAAADSAKPIDVVATLTKAVRRSWMPRLLDVMGMLSQPANCLQR</sequence>
<evidence type="ECO:0008006" key="3">
    <source>
        <dbReference type="Google" id="ProtNLM"/>
    </source>
</evidence>
<keyword evidence="2" id="KW-1185">Reference proteome</keyword>
<dbReference type="AlphaFoldDB" id="A0A1X2GT34"/>